<dbReference type="PANTHER" id="PTHR43133">
    <property type="entry name" value="RNA POLYMERASE ECF-TYPE SIGMA FACTO"/>
    <property type="match status" value="1"/>
</dbReference>
<keyword evidence="4" id="KW-0804">Transcription</keyword>
<dbReference type="SUPFAM" id="SSF88659">
    <property type="entry name" value="Sigma3 and sigma4 domains of RNA polymerase sigma factors"/>
    <property type="match status" value="1"/>
</dbReference>
<keyword evidence="8" id="KW-1185">Reference proteome</keyword>
<dbReference type="PANTHER" id="PTHR43133:SF25">
    <property type="entry name" value="RNA POLYMERASE SIGMA FACTOR RFAY-RELATED"/>
    <property type="match status" value="1"/>
</dbReference>
<keyword evidence="2" id="KW-0805">Transcription regulation</keyword>
<dbReference type="Pfam" id="PF04542">
    <property type="entry name" value="Sigma70_r2"/>
    <property type="match status" value="1"/>
</dbReference>
<organism evidence="7 8">
    <name type="scientific">Catellatospora bangladeshensis</name>
    <dbReference type="NCBI Taxonomy" id="310355"/>
    <lineage>
        <taxon>Bacteria</taxon>
        <taxon>Bacillati</taxon>
        <taxon>Actinomycetota</taxon>
        <taxon>Actinomycetes</taxon>
        <taxon>Micromonosporales</taxon>
        <taxon>Micromonosporaceae</taxon>
        <taxon>Catellatospora</taxon>
    </lineage>
</organism>
<dbReference type="GO" id="GO:0006352">
    <property type="term" value="P:DNA-templated transcription initiation"/>
    <property type="evidence" value="ECO:0007669"/>
    <property type="project" value="InterPro"/>
</dbReference>
<dbReference type="InterPro" id="IPR039425">
    <property type="entry name" value="RNA_pol_sigma-70-like"/>
</dbReference>
<dbReference type="GO" id="GO:0000428">
    <property type="term" value="C:DNA-directed RNA polymerase complex"/>
    <property type="evidence" value="ECO:0007669"/>
    <property type="project" value="UniProtKB-KW"/>
</dbReference>
<evidence type="ECO:0000256" key="4">
    <source>
        <dbReference type="ARBA" id="ARBA00023163"/>
    </source>
</evidence>
<dbReference type="CDD" id="cd06171">
    <property type="entry name" value="Sigma70_r4"/>
    <property type="match status" value="1"/>
</dbReference>
<feature type="domain" description="RNA polymerase sigma factor 70 region 4 type 2" evidence="6">
    <location>
        <begin position="125"/>
        <end position="175"/>
    </location>
</feature>
<comment type="caution">
    <text evidence="7">The sequence shown here is derived from an EMBL/GenBank/DDBJ whole genome shotgun (WGS) entry which is preliminary data.</text>
</comment>
<protein>
    <submittedName>
        <fullName evidence="7">DNA-directed RNA polymerase sigma-70 factor</fullName>
    </submittedName>
</protein>
<dbReference type="GO" id="GO:0016987">
    <property type="term" value="F:sigma factor activity"/>
    <property type="evidence" value="ECO:0007669"/>
    <property type="project" value="UniProtKB-KW"/>
</dbReference>
<dbReference type="EMBL" id="BONF01000011">
    <property type="protein sequence ID" value="GIF81032.1"/>
    <property type="molecule type" value="Genomic_DNA"/>
</dbReference>
<evidence type="ECO:0000259" key="6">
    <source>
        <dbReference type="Pfam" id="PF08281"/>
    </source>
</evidence>
<keyword evidence="3" id="KW-0731">Sigma factor</keyword>
<dbReference type="NCBIfam" id="TIGR02937">
    <property type="entry name" value="sigma70-ECF"/>
    <property type="match status" value="1"/>
</dbReference>
<gene>
    <name evidence="7" type="primary">rpoE_2</name>
    <name evidence="7" type="ORF">Cba03nite_23810</name>
</gene>
<dbReference type="Gene3D" id="1.10.1740.10">
    <property type="match status" value="1"/>
</dbReference>
<dbReference type="SUPFAM" id="SSF88946">
    <property type="entry name" value="Sigma2 domain of RNA polymerase sigma factors"/>
    <property type="match status" value="1"/>
</dbReference>
<dbReference type="Proteomes" id="UP000601223">
    <property type="component" value="Unassembled WGS sequence"/>
</dbReference>
<dbReference type="AlphaFoldDB" id="A0A8J3J9Y8"/>
<feature type="domain" description="RNA polymerase sigma-70 region 2" evidence="5">
    <location>
        <begin position="30"/>
        <end position="97"/>
    </location>
</feature>
<dbReference type="Pfam" id="PF08281">
    <property type="entry name" value="Sigma70_r4_2"/>
    <property type="match status" value="1"/>
</dbReference>
<evidence type="ECO:0000256" key="1">
    <source>
        <dbReference type="ARBA" id="ARBA00010641"/>
    </source>
</evidence>
<evidence type="ECO:0000313" key="7">
    <source>
        <dbReference type="EMBL" id="GIF81032.1"/>
    </source>
</evidence>
<evidence type="ECO:0000313" key="8">
    <source>
        <dbReference type="Proteomes" id="UP000601223"/>
    </source>
</evidence>
<comment type="similarity">
    <text evidence="1">Belongs to the sigma-70 factor family. ECF subfamily.</text>
</comment>
<dbReference type="InterPro" id="IPR007627">
    <property type="entry name" value="RNA_pol_sigma70_r2"/>
</dbReference>
<dbReference type="GO" id="GO:0003677">
    <property type="term" value="F:DNA binding"/>
    <property type="evidence" value="ECO:0007669"/>
    <property type="project" value="InterPro"/>
</dbReference>
<keyword evidence="7" id="KW-0240">DNA-directed RNA polymerase</keyword>
<accession>A0A8J3J9Y8</accession>
<evidence type="ECO:0000256" key="2">
    <source>
        <dbReference type="ARBA" id="ARBA00023015"/>
    </source>
</evidence>
<sequence>MRMAGRGMVAAGETTRAGAARRRAVFEDAYAANYQLILAYALRRAPTPDDAADVVAETFLTAWRRLDDVPEGPAARLWLYGVARLVLANQQRARRRRERLGERLQSAAARAEAVRPPDDAAVPDAVRAAFRRLRPDDQEILTLVAVEGLTAAEVGQVLGCSGVAVRVRLHRARSRFARELASAGVTG</sequence>
<dbReference type="InterPro" id="IPR014284">
    <property type="entry name" value="RNA_pol_sigma-70_dom"/>
</dbReference>
<dbReference type="InterPro" id="IPR013325">
    <property type="entry name" value="RNA_pol_sigma_r2"/>
</dbReference>
<name>A0A8J3J9Y8_9ACTN</name>
<dbReference type="InterPro" id="IPR013249">
    <property type="entry name" value="RNA_pol_sigma70_r4_t2"/>
</dbReference>
<evidence type="ECO:0000259" key="5">
    <source>
        <dbReference type="Pfam" id="PF04542"/>
    </source>
</evidence>
<dbReference type="InterPro" id="IPR036388">
    <property type="entry name" value="WH-like_DNA-bd_sf"/>
</dbReference>
<dbReference type="Gene3D" id="1.10.10.10">
    <property type="entry name" value="Winged helix-like DNA-binding domain superfamily/Winged helix DNA-binding domain"/>
    <property type="match status" value="1"/>
</dbReference>
<reference evidence="7 8" key="1">
    <citation type="submission" date="2021-01" db="EMBL/GenBank/DDBJ databases">
        <title>Whole genome shotgun sequence of Catellatospora bangladeshensis NBRC 107357.</title>
        <authorList>
            <person name="Komaki H."/>
            <person name="Tamura T."/>
        </authorList>
    </citation>
    <scope>NUCLEOTIDE SEQUENCE [LARGE SCALE GENOMIC DNA]</scope>
    <source>
        <strain evidence="7 8">NBRC 107357</strain>
    </source>
</reference>
<proteinExistence type="inferred from homology"/>
<dbReference type="InterPro" id="IPR013324">
    <property type="entry name" value="RNA_pol_sigma_r3/r4-like"/>
</dbReference>
<evidence type="ECO:0000256" key="3">
    <source>
        <dbReference type="ARBA" id="ARBA00023082"/>
    </source>
</evidence>